<dbReference type="PANTHER" id="PTHR28047">
    <property type="entry name" value="PROTEIN DCG1"/>
    <property type="match status" value="1"/>
</dbReference>
<dbReference type="GO" id="GO:0047661">
    <property type="term" value="F:amino-acid racemase activity"/>
    <property type="evidence" value="ECO:0007669"/>
    <property type="project" value="InterPro"/>
</dbReference>
<evidence type="ECO:0000256" key="1">
    <source>
        <dbReference type="ARBA" id="ARBA00038414"/>
    </source>
</evidence>
<dbReference type="Gene3D" id="3.40.50.12500">
    <property type="match status" value="1"/>
</dbReference>
<dbReference type="OrthoDB" id="9791723at2"/>
<evidence type="ECO:0000313" key="2">
    <source>
        <dbReference type="EMBL" id="PIL17937.1"/>
    </source>
</evidence>
<name>A0A2G8R8S5_9RHOB</name>
<keyword evidence="3" id="KW-1185">Reference proteome</keyword>
<dbReference type="InterPro" id="IPR052186">
    <property type="entry name" value="Hydantoin_racemase-like"/>
</dbReference>
<organism evidence="2 3">
    <name type="scientific">Puniceibacterium antarcticum</name>
    <dbReference type="NCBI Taxonomy" id="1206336"/>
    <lineage>
        <taxon>Bacteria</taxon>
        <taxon>Pseudomonadati</taxon>
        <taxon>Pseudomonadota</taxon>
        <taxon>Alphaproteobacteria</taxon>
        <taxon>Rhodobacterales</taxon>
        <taxon>Paracoccaceae</taxon>
        <taxon>Puniceibacterium</taxon>
    </lineage>
</organism>
<gene>
    <name evidence="2" type="ORF">P775_22310</name>
</gene>
<proteinExistence type="inferred from homology"/>
<dbReference type="PANTHER" id="PTHR28047:SF5">
    <property type="entry name" value="PROTEIN DCG1"/>
    <property type="match status" value="1"/>
</dbReference>
<accession>A0A2G8R8S5</accession>
<dbReference type="AlphaFoldDB" id="A0A2G8R8S5"/>
<dbReference type="Pfam" id="PF01177">
    <property type="entry name" value="Asp_Glu_race"/>
    <property type="match status" value="1"/>
</dbReference>
<dbReference type="Proteomes" id="UP000231259">
    <property type="component" value="Unassembled WGS sequence"/>
</dbReference>
<evidence type="ECO:0008006" key="4">
    <source>
        <dbReference type="Google" id="ProtNLM"/>
    </source>
</evidence>
<sequence length="250" mass="26288">MRILLVNPNMSTDMTDTMADIARQIAGPDVDVVPLTATRGFPYIASRAEAQIAGGIALEMIADNLSGVDAVILAAFGDPGLRAARELFDLPVIGMAEAAMMNAAMLGERFSIVTFSPVMRLWYLDCAQDSGLIGRCCGVRTPSSHPADMRDMRTSLRDDVIGLARQAAEEDSADVIILGGAPLAGMAKDIAGDVPAIVIDPIAAAVAQATAMVRITHPASFARRMRKPLAKPSLGLGPALTAIVAGEQWF</sequence>
<dbReference type="InterPro" id="IPR015942">
    <property type="entry name" value="Asp/Glu/hydantoin_racemase"/>
</dbReference>
<dbReference type="RefSeq" id="WP_099912888.1">
    <property type="nucleotide sequence ID" value="NZ_AWWI01000144.1"/>
</dbReference>
<evidence type="ECO:0000313" key="3">
    <source>
        <dbReference type="Proteomes" id="UP000231259"/>
    </source>
</evidence>
<comment type="caution">
    <text evidence="2">The sequence shown here is derived from an EMBL/GenBank/DDBJ whole genome shotgun (WGS) entry which is preliminary data.</text>
</comment>
<protein>
    <recommendedName>
        <fullName evidence="4">Asp/Glu/hydantoin racemase</fullName>
    </recommendedName>
</protein>
<dbReference type="EMBL" id="AWWI01000144">
    <property type="protein sequence ID" value="PIL17937.1"/>
    <property type="molecule type" value="Genomic_DNA"/>
</dbReference>
<comment type="similarity">
    <text evidence="1">Belongs to the HyuE racemase family.</text>
</comment>
<reference evidence="2 3" key="1">
    <citation type="submission" date="2013-09" db="EMBL/GenBank/DDBJ databases">
        <title>Genome sequencing of Phaeobacter antarcticus sp. nov. SM1211.</title>
        <authorList>
            <person name="Zhang X.-Y."/>
            <person name="Liu C."/>
            <person name="Chen X.-L."/>
            <person name="Xie B.-B."/>
            <person name="Qin Q.-L."/>
            <person name="Rong J.-C."/>
            <person name="Zhang Y.-Z."/>
        </authorList>
    </citation>
    <scope>NUCLEOTIDE SEQUENCE [LARGE SCALE GENOMIC DNA]</scope>
    <source>
        <strain evidence="2 3">SM1211</strain>
    </source>
</reference>
<dbReference type="InterPro" id="IPR053714">
    <property type="entry name" value="Iso_Racemase_Enz_sf"/>
</dbReference>